<sequence length="60" mass="7038">MSDLNVQIIFGDLNVVEHVVCLGDTKPFIRVIIFRFGWRFRGVCSTVLFYFRVSLKNKSR</sequence>
<reference evidence="1" key="1">
    <citation type="submission" date="2014-09" db="EMBL/GenBank/DDBJ databases">
        <authorList>
            <person name="Magalhaes I.L.F."/>
            <person name="Oliveira U."/>
            <person name="Santos F.R."/>
            <person name="Vidigal T.H.D.A."/>
            <person name="Brescovit A.D."/>
            <person name="Santos A.J."/>
        </authorList>
    </citation>
    <scope>NUCLEOTIDE SEQUENCE</scope>
    <source>
        <tissue evidence="1">Shoot tissue taken approximately 20 cm above the soil surface</tissue>
    </source>
</reference>
<protein>
    <submittedName>
        <fullName evidence="1">Uncharacterized protein</fullName>
    </submittedName>
</protein>
<dbReference type="EMBL" id="GBRH01195628">
    <property type="protein sequence ID" value="JAE02268.1"/>
    <property type="molecule type" value="Transcribed_RNA"/>
</dbReference>
<accession>A0A0A9F1U5</accession>
<proteinExistence type="predicted"/>
<organism evidence="1">
    <name type="scientific">Arundo donax</name>
    <name type="common">Giant reed</name>
    <name type="synonym">Donax arundinaceus</name>
    <dbReference type="NCBI Taxonomy" id="35708"/>
    <lineage>
        <taxon>Eukaryota</taxon>
        <taxon>Viridiplantae</taxon>
        <taxon>Streptophyta</taxon>
        <taxon>Embryophyta</taxon>
        <taxon>Tracheophyta</taxon>
        <taxon>Spermatophyta</taxon>
        <taxon>Magnoliopsida</taxon>
        <taxon>Liliopsida</taxon>
        <taxon>Poales</taxon>
        <taxon>Poaceae</taxon>
        <taxon>PACMAD clade</taxon>
        <taxon>Arundinoideae</taxon>
        <taxon>Arundineae</taxon>
        <taxon>Arundo</taxon>
    </lineage>
</organism>
<dbReference type="AlphaFoldDB" id="A0A0A9F1U5"/>
<name>A0A0A9F1U5_ARUDO</name>
<evidence type="ECO:0000313" key="1">
    <source>
        <dbReference type="EMBL" id="JAE02268.1"/>
    </source>
</evidence>
<reference evidence="1" key="2">
    <citation type="journal article" date="2015" name="Data Brief">
        <title>Shoot transcriptome of the giant reed, Arundo donax.</title>
        <authorList>
            <person name="Barrero R.A."/>
            <person name="Guerrero F.D."/>
            <person name="Moolhuijzen P."/>
            <person name="Goolsby J.A."/>
            <person name="Tidwell J."/>
            <person name="Bellgard S.E."/>
            <person name="Bellgard M.I."/>
        </authorList>
    </citation>
    <scope>NUCLEOTIDE SEQUENCE</scope>
    <source>
        <tissue evidence="1">Shoot tissue taken approximately 20 cm above the soil surface</tissue>
    </source>
</reference>